<evidence type="ECO:0000313" key="2">
    <source>
        <dbReference type="Proteomes" id="UP000245880"/>
    </source>
</evidence>
<gene>
    <name evidence="1" type="ORF">CLV98_103372</name>
</gene>
<accession>A0A316ANU9</accession>
<evidence type="ECO:0000313" key="1">
    <source>
        <dbReference type="EMBL" id="PWJ58999.1"/>
    </source>
</evidence>
<dbReference type="AlphaFoldDB" id="A0A316ANU9"/>
<keyword evidence="2" id="KW-1185">Reference proteome</keyword>
<comment type="caution">
    <text evidence="1">The sequence shown here is derived from an EMBL/GenBank/DDBJ whole genome shotgun (WGS) entry which is preliminary data.</text>
</comment>
<sequence>MSFSAFQPFRNYFHPIGVMNRGGCRLDYNRFTMNKKIEMKLTRLVLGYIGLALLGCSSAKQIPYQAKWNAPFNYVDGLAPDQQDQQSRLAYGIINDDSFLYITLKTKDPNTIQKILSSGLKITLNPEGQRKGQFSLQFPVVMKEDRRALRNLDMDMPNSLGLSLLLDSYNKEALWKDQQGQHFINLVEPDGSIKSVISMGRNNELTEQIILPFSLINMDLAQVQDIGIVIEIDGQSSRSGISPRIGIGLGGGIGMGSGMGVGIGTGSGYGNNNSDRAIKLKLDVKLATNI</sequence>
<protein>
    <submittedName>
        <fullName evidence="1">Uncharacterized protein</fullName>
    </submittedName>
</protein>
<dbReference type="Proteomes" id="UP000245880">
    <property type="component" value="Unassembled WGS sequence"/>
</dbReference>
<proteinExistence type="predicted"/>
<dbReference type="EMBL" id="QGDT01000003">
    <property type="protein sequence ID" value="PWJ58999.1"/>
    <property type="molecule type" value="Genomic_DNA"/>
</dbReference>
<reference evidence="1 2" key="1">
    <citation type="submission" date="2018-03" db="EMBL/GenBank/DDBJ databases">
        <title>Genomic Encyclopedia of Archaeal and Bacterial Type Strains, Phase II (KMG-II): from individual species to whole genera.</title>
        <authorList>
            <person name="Goeker M."/>
        </authorList>
    </citation>
    <scope>NUCLEOTIDE SEQUENCE [LARGE SCALE GENOMIC DNA]</scope>
    <source>
        <strain evidence="1 2">DSM 100346</strain>
    </source>
</reference>
<organism evidence="1 2">
    <name type="scientific">Dyadobacter jejuensis</name>
    <dbReference type="NCBI Taxonomy" id="1082580"/>
    <lineage>
        <taxon>Bacteria</taxon>
        <taxon>Pseudomonadati</taxon>
        <taxon>Bacteroidota</taxon>
        <taxon>Cytophagia</taxon>
        <taxon>Cytophagales</taxon>
        <taxon>Spirosomataceae</taxon>
        <taxon>Dyadobacter</taxon>
    </lineage>
</organism>
<name>A0A316ANU9_9BACT</name>